<evidence type="ECO:0000256" key="1">
    <source>
        <dbReference type="ARBA" id="ARBA00005952"/>
    </source>
</evidence>
<feature type="domain" description="NusB/RsmB/TIM44" evidence="7">
    <location>
        <begin position="221"/>
        <end position="313"/>
    </location>
</feature>
<comment type="similarity">
    <text evidence="1 6">Belongs to the NusB family.</text>
</comment>
<gene>
    <name evidence="6" type="primary">nusB</name>
    <name evidence="8" type="ORF">SAMN05661012_00226</name>
</gene>
<dbReference type="GO" id="GO:0006353">
    <property type="term" value="P:DNA-templated transcription termination"/>
    <property type="evidence" value="ECO:0007669"/>
    <property type="project" value="UniProtKB-UniRule"/>
</dbReference>
<accession>A0A1K1LUH2</accession>
<evidence type="ECO:0000313" key="8">
    <source>
        <dbReference type="EMBL" id="SFW14561.1"/>
    </source>
</evidence>
<reference evidence="8 9" key="1">
    <citation type="submission" date="2016-11" db="EMBL/GenBank/DDBJ databases">
        <authorList>
            <person name="Jaros S."/>
            <person name="Januszkiewicz K."/>
            <person name="Wedrychowicz H."/>
        </authorList>
    </citation>
    <scope>NUCLEOTIDE SEQUENCE [LARGE SCALE GENOMIC DNA]</scope>
    <source>
        <strain evidence="8 9">DSM 784</strain>
    </source>
</reference>
<keyword evidence="5 6" id="KW-0804">Transcription</keyword>
<name>A0A1K1LUH2_9BACT</name>
<dbReference type="PANTHER" id="PTHR11078:SF3">
    <property type="entry name" value="ANTITERMINATION NUSB DOMAIN-CONTAINING PROTEIN"/>
    <property type="match status" value="1"/>
</dbReference>
<dbReference type="SUPFAM" id="SSF48013">
    <property type="entry name" value="NusB-like"/>
    <property type="match status" value="1"/>
</dbReference>
<dbReference type="GO" id="GO:0005829">
    <property type="term" value="C:cytosol"/>
    <property type="evidence" value="ECO:0007669"/>
    <property type="project" value="TreeGrafter"/>
</dbReference>
<proteinExistence type="inferred from homology"/>
<dbReference type="InterPro" id="IPR011605">
    <property type="entry name" value="NusB_fam"/>
</dbReference>
<comment type="function">
    <text evidence="6">Involved in transcription antitermination. Required for transcription of ribosomal RNA (rRNA) genes. Binds specifically to the boxA antiterminator sequence of the ribosomal RNA (rrn) operons.</text>
</comment>
<dbReference type="Gene3D" id="1.10.940.10">
    <property type="entry name" value="NusB-like"/>
    <property type="match status" value="1"/>
</dbReference>
<protein>
    <recommendedName>
        <fullName evidence="6">Transcription antitermination protein NusB</fullName>
    </recommendedName>
    <alternativeName>
        <fullName evidence="6">Antitermination factor NusB</fullName>
    </alternativeName>
</protein>
<dbReference type="Proteomes" id="UP000183788">
    <property type="component" value="Unassembled WGS sequence"/>
</dbReference>
<evidence type="ECO:0000259" key="7">
    <source>
        <dbReference type="Pfam" id="PF01029"/>
    </source>
</evidence>
<dbReference type="NCBIfam" id="TIGR01951">
    <property type="entry name" value="nusB"/>
    <property type="match status" value="1"/>
</dbReference>
<dbReference type="AlphaFoldDB" id="A0A1K1LUH2"/>
<evidence type="ECO:0000313" key="9">
    <source>
        <dbReference type="Proteomes" id="UP000183788"/>
    </source>
</evidence>
<dbReference type="InterPro" id="IPR006027">
    <property type="entry name" value="NusB_RsmB_TIM44"/>
</dbReference>
<sequence length="329" mass="38502">MFDYPFFSIALRPHTVLDYKMISRRNIRVKVMQTLYALETMEPGTIKPGTATSLLTEKLDQTSQIFTYLLYCLTQVAQYAEIDAQQRASKHLPSAEDLTVNTKIAGNEFIFQIINDKGFQVNLETWKLKHIPEQDMLRKLYNILVASDNYQEYIKEPSRNKKTEKEIIEYIYKEILSQSELFLQHMEDTFLHWGDDAEMMSLLVANYMHKPHLFNFLQLISREKLEYARELLLTVLDKKEYCLELIKPKLQNWDPERIAAVDMLLMEMGVCEFLFFPTIPTKVTINEYIDLAKAYSTPQSGQFVNGILDNILKDLDAANQIKKVDRNKK</sequence>
<organism evidence="8 9">
    <name type="scientific">Chitinophaga sancti</name>
    <dbReference type="NCBI Taxonomy" id="1004"/>
    <lineage>
        <taxon>Bacteria</taxon>
        <taxon>Pseudomonadati</taxon>
        <taxon>Bacteroidota</taxon>
        <taxon>Chitinophagia</taxon>
        <taxon>Chitinophagales</taxon>
        <taxon>Chitinophagaceae</taxon>
        <taxon>Chitinophaga</taxon>
    </lineage>
</organism>
<dbReference type="HAMAP" id="MF_00073">
    <property type="entry name" value="NusB"/>
    <property type="match status" value="1"/>
</dbReference>
<evidence type="ECO:0000256" key="3">
    <source>
        <dbReference type="ARBA" id="ARBA00022884"/>
    </source>
</evidence>
<dbReference type="Pfam" id="PF01029">
    <property type="entry name" value="NusB"/>
    <property type="match status" value="1"/>
</dbReference>
<dbReference type="STRING" id="1004.SAMN05661012_00226"/>
<dbReference type="EMBL" id="FPIZ01000001">
    <property type="protein sequence ID" value="SFW14561.1"/>
    <property type="molecule type" value="Genomic_DNA"/>
</dbReference>
<dbReference type="GO" id="GO:0031564">
    <property type="term" value="P:transcription antitermination"/>
    <property type="evidence" value="ECO:0007669"/>
    <property type="project" value="UniProtKB-KW"/>
</dbReference>
<dbReference type="InterPro" id="IPR035926">
    <property type="entry name" value="NusB-like_sf"/>
</dbReference>
<keyword evidence="2 6" id="KW-0889">Transcription antitermination</keyword>
<dbReference type="PANTHER" id="PTHR11078">
    <property type="entry name" value="N UTILIZATION SUBSTANCE PROTEIN B-RELATED"/>
    <property type="match status" value="1"/>
</dbReference>
<evidence type="ECO:0000256" key="6">
    <source>
        <dbReference type="HAMAP-Rule" id="MF_00073"/>
    </source>
</evidence>
<keyword evidence="4 6" id="KW-0805">Transcription regulation</keyword>
<evidence type="ECO:0000256" key="2">
    <source>
        <dbReference type="ARBA" id="ARBA00022814"/>
    </source>
</evidence>
<dbReference type="GO" id="GO:0003723">
    <property type="term" value="F:RNA binding"/>
    <property type="evidence" value="ECO:0007669"/>
    <property type="project" value="UniProtKB-UniRule"/>
</dbReference>
<evidence type="ECO:0000256" key="4">
    <source>
        <dbReference type="ARBA" id="ARBA00023015"/>
    </source>
</evidence>
<evidence type="ECO:0000256" key="5">
    <source>
        <dbReference type="ARBA" id="ARBA00023163"/>
    </source>
</evidence>
<keyword evidence="3 6" id="KW-0694">RNA-binding</keyword>